<dbReference type="SUPFAM" id="SSF52540">
    <property type="entry name" value="P-loop containing nucleoside triphosphate hydrolases"/>
    <property type="match status" value="1"/>
</dbReference>
<accession>A0A3Q7HBH2</accession>
<dbReference type="GO" id="GO:0005524">
    <property type="term" value="F:ATP binding"/>
    <property type="evidence" value="ECO:0007669"/>
    <property type="project" value="UniProtKB-KW"/>
</dbReference>
<gene>
    <name evidence="2" type="primary">LOC104647504</name>
</gene>
<dbReference type="PANTHER" id="PTHR23155:SF1139">
    <property type="entry name" value="CC-NBS-LRR RESISTANCE PROTEIN"/>
    <property type="match status" value="1"/>
</dbReference>
<dbReference type="GO" id="GO:0016020">
    <property type="term" value="C:membrane"/>
    <property type="evidence" value="ECO:0007669"/>
    <property type="project" value="UniProtKB-SubCell"/>
</dbReference>
<dbReference type="InParanoid" id="A0A3Q7HBH2"/>
<dbReference type="PaxDb" id="4081-Solyc05g021140.1.1"/>
<reference evidence="2" key="1">
    <citation type="journal article" date="2012" name="Nature">
        <title>The tomato genome sequence provides insights into fleshy fruit evolution.</title>
        <authorList>
            <consortium name="Tomato Genome Consortium"/>
        </authorList>
    </citation>
    <scope>NUCLEOTIDE SEQUENCE [LARGE SCALE GENOMIC DNA]</scope>
    <source>
        <strain evidence="2">cv. Heinz 1706</strain>
    </source>
</reference>
<keyword evidence="3" id="KW-1185">Reference proteome</keyword>
<dbReference type="EnsemblPlants" id="Solyc05g021140.1.1">
    <property type="protein sequence ID" value="Solyc05g021140.1.1.1"/>
    <property type="gene ID" value="Solyc05g021140.1"/>
</dbReference>
<dbReference type="GeneID" id="104647504"/>
<dbReference type="GO" id="GO:0006952">
    <property type="term" value="P:defense response"/>
    <property type="evidence" value="ECO:0007669"/>
    <property type="project" value="InterPro"/>
</dbReference>
<proteinExistence type="predicted"/>
<dbReference type="Gene3D" id="1.10.8.430">
    <property type="entry name" value="Helical domain of apoptotic protease-activating factors"/>
    <property type="match status" value="1"/>
</dbReference>
<dbReference type="PANTHER" id="PTHR23155">
    <property type="entry name" value="DISEASE RESISTANCE PROTEIN RP"/>
    <property type="match status" value="1"/>
</dbReference>
<dbReference type="InterPro" id="IPR042197">
    <property type="entry name" value="Apaf_helical"/>
</dbReference>
<dbReference type="AlphaFoldDB" id="A0A3Q7HBH2"/>
<name>A0A3Q7HBH2_SOLLC</name>
<dbReference type="Proteomes" id="UP000004994">
    <property type="component" value="Chromosome 5"/>
</dbReference>
<evidence type="ECO:0000313" key="3">
    <source>
        <dbReference type="Proteomes" id="UP000004994"/>
    </source>
</evidence>
<organism evidence="2">
    <name type="scientific">Solanum lycopersicum</name>
    <name type="common">Tomato</name>
    <name type="synonym">Lycopersicon esculentum</name>
    <dbReference type="NCBI Taxonomy" id="4081"/>
    <lineage>
        <taxon>Eukaryota</taxon>
        <taxon>Viridiplantae</taxon>
        <taxon>Streptophyta</taxon>
        <taxon>Embryophyta</taxon>
        <taxon>Tracheophyta</taxon>
        <taxon>Spermatophyta</taxon>
        <taxon>Magnoliopsida</taxon>
        <taxon>eudicotyledons</taxon>
        <taxon>Gunneridae</taxon>
        <taxon>Pentapetalae</taxon>
        <taxon>asterids</taxon>
        <taxon>lamiids</taxon>
        <taxon>Solanales</taxon>
        <taxon>Solanaceae</taxon>
        <taxon>Solanoideae</taxon>
        <taxon>Solaneae</taxon>
        <taxon>Solanum</taxon>
        <taxon>Solanum subgen. Lycopersicon</taxon>
    </lineage>
</organism>
<keyword evidence="1" id="KW-0433">Leucine-rich repeat</keyword>
<dbReference type="RefSeq" id="XP_010321233.1">
    <property type="nucleotide sequence ID" value="XM_010322931.1"/>
</dbReference>
<sequence length="127" mass="14619">MELVTSKVAIVGPPHMLEKLAEDHCWSILKQKEFLFGEVLEETLSMKNKIFEMFQGLPLAASVLGGHLCYKDKHEWQEILDGNPLVAGEKGIKKILTLNYDYLPSPYLKKCFGYFAMFPKDFEFEKD</sequence>
<dbReference type="KEGG" id="sly:104647504"/>
<dbReference type="OrthoDB" id="1297930at2759"/>
<dbReference type="GO" id="GO:0043531">
    <property type="term" value="F:ADP binding"/>
    <property type="evidence" value="ECO:0007669"/>
    <property type="project" value="InterPro"/>
</dbReference>
<evidence type="ECO:0000313" key="2">
    <source>
        <dbReference type="EnsemblPlants" id="Solyc05g021140.1.1.1"/>
    </source>
</evidence>
<evidence type="ECO:0000256" key="1">
    <source>
        <dbReference type="ARBA" id="ARBA00022614"/>
    </source>
</evidence>
<reference evidence="2" key="2">
    <citation type="submission" date="2019-01" db="UniProtKB">
        <authorList>
            <consortium name="EnsemblPlants"/>
        </authorList>
    </citation>
    <scope>IDENTIFICATION</scope>
    <source>
        <strain evidence="2">cv. Heinz 1706</strain>
    </source>
</reference>
<dbReference type="STRING" id="4081.A0A3Q7HBH2"/>
<dbReference type="InterPro" id="IPR044974">
    <property type="entry name" value="Disease_R_plants"/>
</dbReference>
<dbReference type="InterPro" id="IPR027417">
    <property type="entry name" value="P-loop_NTPase"/>
</dbReference>
<dbReference type="Gramene" id="Solyc05g021140.1.1">
    <property type="protein sequence ID" value="Solyc05g021140.1.1.1"/>
    <property type="gene ID" value="Solyc05g021140.1"/>
</dbReference>
<protein>
    <submittedName>
        <fullName evidence="2">Uncharacterized protein</fullName>
    </submittedName>
</protein>